<dbReference type="AlphaFoldDB" id="A0A225WES9"/>
<protein>
    <submittedName>
        <fullName evidence="1">Polyprotein</fullName>
    </submittedName>
</protein>
<dbReference type="Proteomes" id="UP000198211">
    <property type="component" value="Unassembled WGS sequence"/>
</dbReference>
<evidence type="ECO:0000313" key="2">
    <source>
        <dbReference type="Proteomes" id="UP000198211"/>
    </source>
</evidence>
<sequence length="209" mass="23737">MVVKYVDGKPRQQPRRSATFSYEFDGFRGSDDFMVFELGGSFDCIFGLPWLARHQPHTDWLIKTVRPHDIDVNRVSLSGMPNTHGPDFMTSAVHEECDGPLCAVCEHAVCAGLEKWFQDVSNVVEQWFPRSDEQRLSGENDVVECDLPLAVEHEFPRVVERKLSEEEKEEVVECGLPQAVERVFPRSDRAGATCRSGRTRVMSPPCSHR</sequence>
<keyword evidence="2" id="KW-1185">Reference proteome</keyword>
<organism evidence="1 2">
    <name type="scientific">Phytophthora megakarya</name>
    <dbReference type="NCBI Taxonomy" id="4795"/>
    <lineage>
        <taxon>Eukaryota</taxon>
        <taxon>Sar</taxon>
        <taxon>Stramenopiles</taxon>
        <taxon>Oomycota</taxon>
        <taxon>Peronosporomycetes</taxon>
        <taxon>Peronosporales</taxon>
        <taxon>Peronosporaceae</taxon>
        <taxon>Phytophthora</taxon>
    </lineage>
</organism>
<gene>
    <name evidence="1" type="ORF">PHMEG_00010403</name>
</gene>
<dbReference type="OrthoDB" id="106057at2759"/>
<comment type="caution">
    <text evidence="1">The sequence shown here is derived from an EMBL/GenBank/DDBJ whole genome shotgun (WGS) entry which is preliminary data.</text>
</comment>
<name>A0A225WES9_9STRA</name>
<reference evidence="2" key="1">
    <citation type="submission" date="2017-03" db="EMBL/GenBank/DDBJ databases">
        <title>Phytopthora megakarya and P. palmivora, two closely related causual agents of cacao black pod achieved similar genome size and gene model numbers by different mechanisms.</title>
        <authorList>
            <person name="Ali S."/>
            <person name="Shao J."/>
            <person name="Larry D.J."/>
            <person name="Kronmiller B."/>
            <person name="Shen D."/>
            <person name="Strem M.D."/>
            <person name="Melnick R.L."/>
            <person name="Guiltinan M.J."/>
            <person name="Tyler B.M."/>
            <person name="Meinhardt L.W."/>
            <person name="Bailey B.A."/>
        </authorList>
    </citation>
    <scope>NUCLEOTIDE SEQUENCE [LARGE SCALE GENOMIC DNA]</scope>
    <source>
        <strain evidence="2">zdho120</strain>
    </source>
</reference>
<dbReference type="EMBL" id="NBNE01001036">
    <property type="protein sequence ID" value="OWZ15884.1"/>
    <property type="molecule type" value="Genomic_DNA"/>
</dbReference>
<proteinExistence type="predicted"/>
<accession>A0A225WES9</accession>
<evidence type="ECO:0000313" key="1">
    <source>
        <dbReference type="EMBL" id="OWZ15884.1"/>
    </source>
</evidence>